<comment type="similarity">
    <text evidence="2">Belongs to the EccB family.</text>
</comment>
<dbReference type="GO" id="GO:0016787">
    <property type="term" value="F:hydrolase activity"/>
    <property type="evidence" value="ECO:0007669"/>
    <property type="project" value="UniProtKB-KW"/>
</dbReference>
<accession>A0A840N7D4</accession>
<dbReference type="GO" id="GO:0005576">
    <property type="term" value="C:extracellular region"/>
    <property type="evidence" value="ECO:0007669"/>
    <property type="project" value="TreeGrafter"/>
</dbReference>
<dbReference type="PANTHER" id="PTHR40765">
    <property type="entry name" value="ESX-2 SECRETION SYSTEM ATPASE ECCB2"/>
    <property type="match status" value="1"/>
</dbReference>
<evidence type="ECO:0000313" key="11">
    <source>
        <dbReference type="EMBL" id="MBB5068006.1"/>
    </source>
</evidence>
<comment type="caution">
    <text evidence="11">The sequence shown here is derived from an EMBL/GenBank/DDBJ whole genome shotgun (WGS) entry which is preliminary data.</text>
</comment>
<evidence type="ECO:0000256" key="5">
    <source>
        <dbReference type="ARBA" id="ARBA00022741"/>
    </source>
</evidence>
<keyword evidence="9 10" id="KW-0472">Membrane</keyword>
<keyword evidence="5" id="KW-0547">Nucleotide-binding</keyword>
<keyword evidence="6" id="KW-0378">Hydrolase</keyword>
<evidence type="ECO:0000256" key="3">
    <source>
        <dbReference type="ARBA" id="ARBA00022475"/>
    </source>
</evidence>
<gene>
    <name evidence="11" type="ORF">BJ969_001094</name>
</gene>
<dbReference type="InterPro" id="IPR044857">
    <property type="entry name" value="T7SS_EccB_R1"/>
</dbReference>
<feature type="transmembrane region" description="Helical" evidence="10">
    <location>
        <begin position="40"/>
        <end position="61"/>
    </location>
</feature>
<evidence type="ECO:0000256" key="8">
    <source>
        <dbReference type="ARBA" id="ARBA00022989"/>
    </source>
</evidence>
<dbReference type="Gene3D" id="2.40.50.910">
    <property type="entry name" value="Type VII secretion system EccB, repeat 3 domain"/>
    <property type="match status" value="1"/>
</dbReference>
<dbReference type="AlphaFoldDB" id="A0A840N7D4"/>
<keyword evidence="4 10" id="KW-0812">Transmembrane</keyword>
<keyword evidence="3" id="KW-1003">Cell membrane</keyword>
<evidence type="ECO:0000313" key="12">
    <source>
        <dbReference type="Proteomes" id="UP000580474"/>
    </source>
</evidence>
<keyword evidence="12" id="KW-1185">Reference proteome</keyword>
<evidence type="ECO:0000256" key="7">
    <source>
        <dbReference type="ARBA" id="ARBA00022840"/>
    </source>
</evidence>
<evidence type="ECO:0000256" key="4">
    <source>
        <dbReference type="ARBA" id="ARBA00022692"/>
    </source>
</evidence>
<evidence type="ECO:0000256" key="9">
    <source>
        <dbReference type="ARBA" id="ARBA00023136"/>
    </source>
</evidence>
<protein>
    <submittedName>
        <fullName evidence="11">Type VII secretion protein EccB</fullName>
    </submittedName>
</protein>
<dbReference type="InterPro" id="IPR007795">
    <property type="entry name" value="T7SS_EccB"/>
</dbReference>
<name>A0A840N7D4_9PSEU</name>
<dbReference type="RefSeq" id="WP_184477777.1">
    <property type="nucleotide sequence ID" value="NZ_JACHIV010000001.1"/>
</dbReference>
<evidence type="ECO:0000256" key="1">
    <source>
        <dbReference type="ARBA" id="ARBA00004162"/>
    </source>
</evidence>
<dbReference type="InterPro" id="IPR042485">
    <property type="entry name" value="T7SS_EccB_R3"/>
</dbReference>
<keyword evidence="7" id="KW-0067">ATP-binding</keyword>
<sequence>MQTQRDHVHAYQFLMGRMSSALVLADPASAEVPAKRAKTGLIAGVVLALLIGVGFGVYGLFVPGGSKKWQAQGAIVVEKETGTRFVNAGGVLHPTLNFASAKLLQGAGSEVKTISQASLAGAPRGGPIGIPDAPQTLPPVEDLAGSHWLVCLPGASTGAAPGRFNLDFDPTSTARQPSADQYLPVRSVDGTDYLLWQGRKHRIADPSVQVALGMANARPSTAPPWWLDAVPDGPVLAPARIDGAGSAGSPVGGTPRQVGQLFEQHAANGGVQRFVLRADGLAPLSETEFALLAAQPGNPAPERIGAAAVAGAPRSADRSLFDRIPDLSGAGWQSGADSLCLRQNPAGDQVRSQVVLAAPRQAASPGGAVNVRPGTGLVAGALPIPAGQRVPDRYLITDQGTKHLVPDDESMQALGFGSAPVRPISNELLAALPDGPVLSRAAMGVSEKG</sequence>
<dbReference type="GO" id="GO:0005524">
    <property type="term" value="F:ATP binding"/>
    <property type="evidence" value="ECO:0007669"/>
    <property type="project" value="UniProtKB-KW"/>
</dbReference>
<dbReference type="EMBL" id="JACHIV010000001">
    <property type="protein sequence ID" value="MBB5068006.1"/>
    <property type="molecule type" value="Genomic_DNA"/>
</dbReference>
<reference evidence="11 12" key="1">
    <citation type="submission" date="2020-08" db="EMBL/GenBank/DDBJ databases">
        <title>Sequencing the genomes of 1000 actinobacteria strains.</title>
        <authorList>
            <person name="Klenk H.-P."/>
        </authorList>
    </citation>
    <scope>NUCLEOTIDE SEQUENCE [LARGE SCALE GENOMIC DNA]</scope>
    <source>
        <strain evidence="11 12">DSM 45582</strain>
    </source>
</reference>
<dbReference type="Gene3D" id="3.30.2390.20">
    <property type="entry name" value="Type VII secretion system EccB, repeat 1 domain"/>
    <property type="match status" value="1"/>
</dbReference>
<proteinExistence type="inferred from homology"/>
<evidence type="ECO:0000256" key="10">
    <source>
        <dbReference type="SAM" id="Phobius"/>
    </source>
</evidence>
<organism evidence="11 12">
    <name type="scientific">Saccharopolyspora gloriosae</name>
    <dbReference type="NCBI Taxonomy" id="455344"/>
    <lineage>
        <taxon>Bacteria</taxon>
        <taxon>Bacillati</taxon>
        <taxon>Actinomycetota</taxon>
        <taxon>Actinomycetes</taxon>
        <taxon>Pseudonocardiales</taxon>
        <taxon>Pseudonocardiaceae</taxon>
        <taxon>Saccharopolyspora</taxon>
    </lineage>
</organism>
<dbReference type="Pfam" id="PF05108">
    <property type="entry name" value="T7SS_ESX1_EccB"/>
    <property type="match status" value="1"/>
</dbReference>
<evidence type="ECO:0000256" key="6">
    <source>
        <dbReference type="ARBA" id="ARBA00022801"/>
    </source>
</evidence>
<dbReference type="Proteomes" id="UP000580474">
    <property type="component" value="Unassembled WGS sequence"/>
</dbReference>
<keyword evidence="8 10" id="KW-1133">Transmembrane helix</keyword>
<dbReference type="NCBIfam" id="TIGR03919">
    <property type="entry name" value="T7SS_EccB"/>
    <property type="match status" value="1"/>
</dbReference>
<comment type="subcellular location">
    <subcellularLocation>
        <location evidence="1">Cell membrane</location>
        <topology evidence="1">Single-pass membrane protein</topology>
    </subcellularLocation>
</comment>
<dbReference type="PANTHER" id="PTHR40765:SF2">
    <property type="entry name" value="ESX-2 SECRETION SYSTEM ATPASE ECCB2"/>
    <property type="match status" value="1"/>
</dbReference>
<evidence type="ECO:0000256" key="2">
    <source>
        <dbReference type="ARBA" id="ARBA00008149"/>
    </source>
</evidence>
<dbReference type="GO" id="GO:0005886">
    <property type="term" value="C:plasma membrane"/>
    <property type="evidence" value="ECO:0007669"/>
    <property type="project" value="UniProtKB-SubCell"/>
</dbReference>